<keyword evidence="3" id="KW-1185">Reference proteome</keyword>
<name>A0AAJ0A830_9PEZI</name>
<evidence type="ECO:0000313" key="3">
    <source>
        <dbReference type="Proteomes" id="UP001224890"/>
    </source>
</evidence>
<sequence length="236" mass="25649">MQQTITRICRIMYGPTASNVPLVDLAQRTLEVESRLGSLILETADPSGNASAHSGETQAEGWGIQVTLYIPLLEAMVSNRPTSPHRLANRESTSMLEITEKLAVFLSGGEINTAQDLAVEVIRMSKQGLLALMESTKARYGAGSIDALDTDFSNTGSETKNNLLLLAAACYDPLLCRYVHKARFEILLSQAIKLHSPTSNTCLLGRDILERIRQDLLAPEIEISAAIALSARPEIS</sequence>
<dbReference type="EMBL" id="JAHMHR010000124">
    <property type="protein sequence ID" value="KAK1656737.1"/>
    <property type="molecule type" value="Genomic_DNA"/>
</dbReference>
<gene>
    <name evidence="2" type="ORF">BDP55DRAFT_35338</name>
    <name evidence="1" type="ORF">BDP55DRAFT_69692</name>
</gene>
<dbReference type="GeneID" id="85451527"/>
<reference evidence="1" key="1">
    <citation type="submission" date="2021-06" db="EMBL/GenBank/DDBJ databases">
        <title>Comparative genomics, transcriptomics and evolutionary studies reveal genomic signatures of adaptation to plant cell wall in hemibiotrophic fungi.</title>
        <authorList>
            <consortium name="DOE Joint Genome Institute"/>
            <person name="Baroncelli R."/>
            <person name="Diaz J.F."/>
            <person name="Benocci T."/>
            <person name="Peng M."/>
            <person name="Battaglia E."/>
            <person name="Haridas S."/>
            <person name="Andreopoulos W."/>
            <person name="Labutti K."/>
            <person name="Pangilinan J."/>
            <person name="Floch G.L."/>
            <person name="Makela M.R."/>
            <person name="Henrissat B."/>
            <person name="Grigoriev I.V."/>
            <person name="Crouch J.A."/>
            <person name="De Vries R.P."/>
            <person name="Sukno S.A."/>
            <person name="Thon M.R."/>
        </authorList>
    </citation>
    <scope>NUCLEOTIDE SEQUENCE</scope>
    <source>
        <strain evidence="1">CBS 193.32</strain>
    </source>
</reference>
<comment type="caution">
    <text evidence="1">The sequence shown here is derived from an EMBL/GenBank/DDBJ whole genome shotgun (WGS) entry which is preliminary data.</text>
</comment>
<dbReference type="AlphaFoldDB" id="A0AAJ0A830"/>
<accession>A0AAJ0A830</accession>
<proteinExistence type="predicted"/>
<organism evidence="1 3">
    <name type="scientific">Colletotrichum godetiae</name>
    <dbReference type="NCBI Taxonomy" id="1209918"/>
    <lineage>
        <taxon>Eukaryota</taxon>
        <taxon>Fungi</taxon>
        <taxon>Dikarya</taxon>
        <taxon>Ascomycota</taxon>
        <taxon>Pezizomycotina</taxon>
        <taxon>Sordariomycetes</taxon>
        <taxon>Hypocreomycetidae</taxon>
        <taxon>Glomerellales</taxon>
        <taxon>Glomerellaceae</taxon>
        <taxon>Colletotrichum</taxon>
        <taxon>Colletotrichum acutatum species complex</taxon>
    </lineage>
</organism>
<evidence type="ECO:0000313" key="2">
    <source>
        <dbReference type="EMBL" id="KAK1688958.1"/>
    </source>
</evidence>
<dbReference type="Proteomes" id="UP001224890">
    <property type="component" value="Unassembled WGS sequence"/>
</dbReference>
<protein>
    <submittedName>
        <fullName evidence="1">Uncharacterized protein</fullName>
    </submittedName>
</protein>
<dbReference type="EMBL" id="JAHMHR010000010">
    <property type="protein sequence ID" value="KAK1688958.1"/>
    <property type="molecule type" value="Genomic_DNA"/>
</dbReference>
<dbReference type="RefSeq" id="XP_060432653.1">
    <property type="nucleotide sequence ID" value="XM_060567001.1"/>
</dbReference>
<evidence type="ECO:0000313" key="1">
    <source>
        <dbReference type="EMBL" id="KAK1656737.1"/>
    </source>
</evidence>